<keyword evidence="3" id="KW-0731">Sigma factor</keyword>
<dbReference type="SUPFAM" id="SSF88659">
    <property type="entry name" value="Sigma3 and sigma4 domains of RNA polymerase sigma factors"/>
    <property type="match status" value="1"/>
</dbReference>
<gene>
    <name evidence="9" type="ORF">GCM10010361_47700</name>
</gene>
<feature type="domain" description="RNA polymerase sigma-70 region 2" evidence="7">
    <location>
        <begin position="58"/>
        <end position="124"/>
    </location>
</feature>
<comment type="similarity">
    <text evidence="1">Belongs to the sigma-70 factor family. ECF subfamily.</text>
</comment>
<accession>A0ABP3KEG0</accession>
<dbReference type="PANTHER" id="PTHR43133:SF8">
    <property type="entry name" value="RNA POLYMERASE SIGMA FACTOR HI_1459-RELATED"/>
    <property type="match status" value="1"/>
</dbReference>
<evidence type="ECO:0000256" key="1">
    <source>
        <dbReference type="ARBA" id="ARBA00010641"/>
    </source>
</evidence>
<dbReference type="Pfam" id="PF04542">
    <property type="entry name" value="Sigma70_r2"/>
    <property type="match status" value="1"/>
</dbReference>
<evidence type="ECO:0000259" key="7">
    <source>
        <dbReference type="Pfam" id="PF04542"/>
    </source>
</evidence>
<dbReference type="NCBIfam" id="TIGR02937">
    <property type="entry name" value="sigma70-ECF"/>
    <property type="match status" value="1"/>
</dbReference>
<evidence type="ECO:0000256" key="4">
    <source>
        <dbReference type="ARBA" id="ARBA00023125"/>
    </source>
</evidence>
<dbReference type="InterPro" id="IPR007627">
    <property type="entry name" value="RNA_pol_sigma70_r2"/>
</dbReference>
<dbReference type="InterPro" id="IPR036388">
    <property type="entry name" value="WH-like_DNA-bd_sf"/>
</dbReference>
<dbReference type="Pfam" id="PF08281">
    <property type="entry name" value="Sigma70_r4_2"/>
    <property type="match status" value="1"/>
</dbReference>
<evidence type="ECO:0000313" key="10">
    <source>
        <dbReference type="Proteomes" id="UP001500909"/>
    </source>
</evidence>
<dbReference type="SUPFAM" id="SSF88946">
    <property type="entry name" value="Sigma2 domain of RNA polymerase sigma factors"/>
    <property type="match status" value="1"/>
</dbReference>
<dbReference type="InterPro" id="IPR014284">
    <property type="entry name" value="RNA_pol_sigma-70_dom"/>
</dbReference>
<reference evidence="10" key="1">
    <citation type="journal article" date="2019" name="Int. J. Syst. Evol. Microbiol.">
        <title>The Global Catalogue of Microorganisms (GCM) 10K type strain sequencing project: providing services to taxonomists for standard genome sequencing and annotation.</title>
        <authorList>
            <consortium name="The Broad Institute Genomics Platform"/>
            <consortium name="The Broad Institute Genome Sequencing Center for Infectious Disease"/>
            <person name="Wu L."/>
            <person name="Ma J."/>
        </authorList>
    </citation>
    <scope>NUCLEOTIDE SEQUENCE [LARGE SCALE GENOMIC DNA]</scope>
    <source>
        <strain evidence="10">JCM 4805</strain>
    </source>
</reference>
<name>A0ABP3KEG0_9ACTN</name>
<dbReference type="PANTHER" id="PTHR43133">
    <property type="entry name" value="RNA POLYMERASE ECF-TYPE SIGMA FACTO"/>
    <property type="match status" value="1"/>
</dbReference>
<feature type="domain" description="RNA polymerase sigma factor 70 region 4 type 2" evidence="8">
    <location>
        <begin position="156"/>
        <end position="207"/>
    </location>
</feature>
<keyword evidence="5" id="KW-0804">Transcription</keyword>
<dbReference type="InterPro" id="IPR039425">
    <property type="entry name" value="RNA_pol_sigma-70-like"/>
</dbReference>
<feature type="region of interest" description="Disordered" evidence="6">
    <location>
        <begin position="127"/>
        <end position="149"/>
    </location>
</feature>
<dbReference type="Gene3D" id="1.10.1740.10">
    <property type="match status" value="1"/>
</dbReference>
<sequence>MPKRDIGGQACPNGPRGSDAWHGCSEVRTERSGRVPEPGDGLLAARAAEGDEGAFEVLVRRHGPSLLRLATRILNSRTDAEDAVQDAFVNAWRRIPEFRGDASFSTWMYRIVTNRCLNVLRARRPTQDLGSVPEPPAPEHASSPVRAAESRASVRALGDAMQGLTPEQRACWVLRELQGLPYDEIADIVGSTHQAVRGRVFRARRHLTEAMSSWR</sequence>
<evidence type="ECO:0000259" key="8">
    <source>
        <dbReference type="Pfam" id="PF08281"/>
    </source>
</evidence>
<dbReference type="InterPro" id="IPR013249">
    <property type="entry name" value="RNA_pol_sigma70_r4_t2"/>
</dbReference>
<proteinExistence type="inferred from homology"/>
<dbReference type="Gene3D" id="1.10.10.10">
    <property type="entry name" value="Winged helix-like DNA-binding domain superfamily/Winged helix DNA-binding domain"/>
    <property type="match status" value="1"/>
</dbReference>
<evidence type="ECO:0000256" key="5">
    <source>
        <dbReference type="ARBA" id="ARBA00023163"/>
    </source>
</evidence>
<protein>
    <submittedName>
        <fullName evidence="9">RNA polymerase sigma factor</fullName>
    </submittedName>
</protein>
<dbReference type="InterPro" id="IPR013324">
    <property type="entry name" value="RNA_pol_sigma_r3/r4-like"/>
</dbReference>
<evidence type="ECO:0000256" key="3">
    <source>
        <dbReference type="ARBA" id="ARBA00023082"/>
    </source>
</evidence>
<dbReference type="EMBL" id="BAAABY010000033">
    <property type="protein sequence ID" value="GAA0477652.1"/>
    <property type="molecule type" value="Genomic_DNA"/>
</dbReference>
<evidence type="ECO:0000256" key="2">
    <source>
        <dbReference type="ARBA" id="ARBA00023015"/>
    </source>
</evidence>
<feature type="region of interest" description="Disordered" evidence="6">
    <location>
        <begin position="1"/>
        <end position="21"/>
    </location>
</feature>
<comment type="caution">
    <text evidence="9">The sequence shown here is derived from an EMBL/GenBank/DDBJ whole genome shotgun (WGS) entry which is preliminary data.</text>
</comment>
<dbReference type="InterPro" id="IPR013325">
    <property type="entry name" value="RNA_pol_sigma_r2"/>
</dbReference>
<organism evidence="9 10">
    <name type="scientific">Streptomyces olivaceiscleroticus</name>
    <dbReference type="NCBI Taxonomy" id="68245"/>
    <lineage>
        <taxon>Bacteria</taxon>
        <taxon>Bacillati</taxon>
        <taxon>Actinomycetota</taxon>
        <taxon>Actinomycetes</taxon>
        <taxon>Kitasatosporales</taxon>
        <taxon>Streptomycetaceae</taxon>
        <taxon>Streptomyces</taxon>
    </lineage>
</organism>
<dbReference type="CDD" id="cd06171">
    <property type="entry name" value="Sigma70_r4"/>
    <property type="match status" value="1"/>
</dbReference>
<evidence type="ECO:0000313" key="9">
    <source>
        <dbReference type="EMBL" id="GAA0477652.1"/>
    </source>
</evidence>
<keyword evidence="10" id="KW-1185">Reference proteome</keyword>
<feature type="compositionally biased region" description="Low complexity" evidence="6">
    <location>
        <begin position="139"/>
        <end position="149"/>
    </location>
</feature>
<keyword evidence="2" id="KW-0805">Transcription regulation</keyword>
<evidence type="ECO:0000256" key="6">
    <source>
        <dbReference type="SAM" id="MobiDB-lite"/>
    </source>
</evidence>
<dbReference type="Proteomes" id="UP001500909">
    <property type="component" value="Unassembled WGS sequence"/>
</dbReference>
<keyword evidence="4" id="KW-0238">DNA-binding</keyword>